<dbReference type="Proteomes" id="UP000018072">
    <property type="component" value="Unassembled WGS sequence"/>
</dbReference>
<dbReference type="AlphaFoldDB" id="R7H1Z8"/>
<evidence type="ECO:0000256" key="1">
    <source>
        <dbReference type="ARBA" id="ARBA00022553"/>
    </source>
</evidence>
<dbReference type="GO" id="GO:0110001">
    <property type="term" value="C:toxin-antitoxin complex"/>
    <property type="evidence" value="ECO:0007669"/>
    <property type="project" value="InterPro"/>
</dbReference>
<proteinExistence type="predicted"/>
<dbReference type="GO" id="GO:0000166">
    <property type="term" value="F:nucleotide binding"/>
    <property type="evidence" value="ECO:0007669"/>
    <property type="project" value="UniProtKB-KW"/>
</dbReference>
<keyword evidence="4" id="KW-0547">Nucleotide-binding</keyword>
<comment type="caution">
    <text evidence="6">The sequence shown here is derived from an EMBL/GenBank/DDBJ whole genome shotgun (WGS) entry which is preliminary data.</text>
</comment>
<dbReference type="PANTHER" id="PTHR34139:SF1">
    <property type="entry name" value="RNASE MJ1380-RELATED"/>
    <property type="match status" value="1"/>
</dbReference>
<dbReference type="GO" id="GO:0016787">
    <property type="term" value="F:hydrolase activity"/>
    <property type="evidence" value="ECO:0007669"/>
    <property type="project" value="UniProtKB-KW"/>
</dbReference>
<evidence type="ECO:0000313" key="6">
    <source>
        <dbReference type="EMBL" id="CDE33023.1"/>
    </source>
</evidence>
<protein>
    <submittedName>
        <fullName evidence="6">Putative toxin-antitoxin system antitoxin component</fullName>
    </submittedName>
</protein>
<dbReference type="EMBL" id="CBIT010000160">
    <property type="protein sequence ID" value="CDE33023.1"/>
    <property type="molecule type" value="Genomic_DNA"/>
</dbReference>
<dbReference type="InterPro" id="IPR008201">
    <property type="entry name" value="HepT-like"/>
</dbReference>
<keyword evidence="2" id="KW-1277">Toxin-antitoxin system</keyword>
<evidence type="ECO:0000256" key="3">
    <source>
        <dbReference type="ARBA" id="ARBA00022722"/>
    </source>
</evidence>
<dbReference type="RefSeq" id="WP_022430613.1">
    <property type="nucleotide sequence ID" value="NZ_FR899276.1"/>
</dbReference>
<name>R7H1Z8_9BACT</name>
<keyword evidence="5" id="KW-0378">Hydrolase</keyword>
<dbReference type="Pfam" id="PF01934">
    <property type="entry name" value="HepT-like"/>
    <property type="match status" value="1"/>
</dbReference>
<evidence type="ECO:0000256" key="2">
    <source>
        <dbReference type="ARBA" id="ARBA00022649"/>
    </source>
</evidence>
<sequence>MRERIRDKSRLEHILQAIERIRRYTKGKTFDDFIADDMMYYAVVKNIEIIGEASNMLTEEFRNTHPDTPWKLVNGMRNYIVYEYFQVDNNVVWDVITGDLPLLEKQIIEYITEELN</sequence>
<dbReference type="PANTHER" id="PTHR34139">
    <property type="entry name" value="UPF0331 PROTEIN MJ0127"/>
    <property type="match status" value="1"/>
</dbReference>
<keyword evidence="1" id="KW-0597">Phosphoprotein</keyword>
<dbReference type="InterPro" id="IPR051813">
    <property type="entry name" value="HepT_RNase_toxin"/>
</dbReference>
<evidence type="ECO:0000256" key="5">
    <source>
        <dbReference type="ARBA" id="ARBA00022801"/>
    </source>
</evidence>
<keyword evidence="3" id="KW-0540">Nuclease</keyword>
<gene>
    <name evidence="6" type="ORF">BN741_01461</name>
</gene>
<organism evidence="6">
    <name type="scientific">Leyella stercorea CAG:629</name>
    <dbReference type="NCBI Taxonomy" id="1263103"/>
    <lineage>
        <taxon>Bacteria</taxon>
        <taxon>Pseudomonadati</taxon>
        <taxon>Bacteroidota</taxon>
        <taxon>Bacteroidia</taxon>
        <taxon>Bacteroidales</taxon>
        <taxon>Prevotellaceae</taxon>
        <taxon>Leyella</taxon>
    </lineage>
</organism>
<dbReference type="STRING" id="1263103.BN741_01461"/>
<dbReference type="GO" id="GO:0004540">
    <property type="term" value="F:RNA nuclease activity"/>
    <property type="evidence" value="ECO:0007669"/>
    <property type="project" value="InterPro"/>
</dbReference>
<accession>R7H1Z8</accession>
<evidence type="ECO:0000256" key="4">
    <source>
        <dbReference type="ARBA" id="ARBA00022741"/>
    </source>
</evidence>
<reference evidence="6" key="1">
    <citation type="submission" date="2012-11" db="EMBL/GenBank/DDBJ databases">
        <title>Dependencies among metagenomic species, viruses, plasmids and units of genetic variation.</title>
        <authorList>
            <person name="Nielsen H.B."/>
            <person name="Almeida M."/>
            <person name="Juncker A.S."/>
            <person name="Rasmussen S."/>
            <person name="Li J."/>
            <person name="Sunagawa S."/>
            <person name="Plichta D."/>
            <person name="Gautier L."/>
            <person name="Le Chatelier E."/>
            <person name="Peletier E."/>
            <person name="Bonde I."/>
            <person name="Nielsen T."/>
            <person name="Manichanh C."/>
            <person name="Arumugam M."/>
            <person name="Batto J."/>
            <person name="Santos M.B.Q.D."/>
            <person name="Blom N."/>
            <person name="Borruel N."/>
            <person name="Burgdorf K.S."/>
            <person name="Boumezbeur F."/>
            <person name="Casellas F."/>
            <person name="Dore J."/>
            <person name="Guarner F."/>
            <person name="Hansen T."/>
            <person name="Hildebrand F."/>
            <person name="Kaas R.S."/>
            <person name="Kennedy S."/>
            <person name="Kristiansen K."/>
            <person name="Kultima J.R."/>
            <person name="Leonard P."/>
            <person name="Levenez F."/>
            <person name="Lund O."/>
            <person name="Moumen B."/>
            <person name="Le Paslier D."/>
            <person name="Pons N."/>
            <person name="Pedersen O."/>
            <person name="Prifti E."/>
            <person name="Qin J."/>
            <person name="Raes J."/>
            <person name="Tap J."/>
            <person name="Tims S."/>
            <person name="Ussery D.W."/>
            <person name="Yamada T."/>
            <person name="MetaHit consortium"/>
            <person name="Renault P."/>
            <person name="Sicheritz-Ponten T."/>
            <person name="Bork P."/>
            <person name="Wang J."/>
            <person name="Brunak S."/>
            <person name="Ehrlich S.D."/>
        </authorList>
    </citation>
    <scope>NUCLEOTIDE SEQUENCE [LARGE SCALE GENOMIC DNA]</scope>
</reference>